<protein>
    <submittedName>
        <fullName evidence="1">Uncharacterized protein</fullName>
    </submittedName>
</protein>
<organism evidence="1 2">
    <name type="scientific">Haloplanus salinus</name>
    <dbReference type="NCBI Taxonomy" id="1126245"/>
    <lineage>
        <taxon>Archaea</taxon>
        <taxon>Methanobacteriati</taxon>
        <taxon>Methanobacteriota</taxon>
        <taxon>Stenosarchaea group</taxon>
        <taxon>Halobacteria</taxon>
        <taxon>Halobacteriales</taxon>
        <taxon>Haloferacaceae</taxon>
        <taxon>Haloplanus</taxon>
    </lineage>
</organism>
<gene>
    <name evidence="1" type="ORF">DU504_01005</name>
</gene>
<reference evidence="1 2" key="1">
    <citation type="submission" date="2018-07" db="EMBL/GenBank/DDBJ databases">
        <title>Genome sequences of Haloplanus salinus JCM 18368T.</title>
        <authorList>
            <person name="Kim Y.B."/>
            <person name="Roh S.W."/>
        </authorList>
    </citation>
    <scope>NUCLEOTIDE SEQUENCE [LARGE SCALE GENOMIC DNA]</scope>
    <source>
        <strain evidence="1 2">JCM 18368</strain>
    </source>
</reference>
<dbReference type="Proteomes" id="UP000252189">
    <property type="component" value="Unassembled WGS sequence"/>
</dbReference>
<proteinExistence type="predicted"/>
<comment type="caution">
    <text evidence="1">The sequence shown here is derived from an EMBL/GenBank/DDBJ whole genome shotgun (WGS) entry which is preliminary data.</text>
</comment>
<evidence type="ECO:0000313" key="2">
    <source>
        <dbReference type="Proteomes" id="UP000252189"/>
    </source>
</evidence>
<dbReference type="RefSeq" id="WP_114447558.1">
    <property type="nucleotide sequence ID" value="NZ_QPHM01000001.1"/>
</dbReference>
<dbReference type="EMBL" id="QPHM01000001">
    <property type="protein sequence ID" value="RCU46004.1"/>
    <property type="molecule type" value="Genomic_DNA"/>
</dbReference>
<name>A0A368N8Y2_9EURY</name>
<evidence type="ECO:0000313" key="1">
    <source>
        <dbReference type="EMBL" id="RCU46004.1"/>
    </source>
</evidence>
<dbReference type="AlphaFoldDB" id="A0A368N8Y2"/>
<accession>A0A368N8Y2</accession>
<sequence length="62" mass="6424">MSVAEGASQDSVEVPPVAVALEVPVGLSVRYQFRAWTIPYEDVAATTVTEVSPTADFGGVGV</sequence>
<keyword evidence="2" id="KW-1185">Reference proteome</keyword>